<dbReference type="InterPro" id="IPR039959">
    <property type="entry name" value="Fimbrin/Plastin"/>
</dbReference>
<dbReference type="GO" id="GO:0051017">
    <property type="term" value="P:actin filament bundle assembly"/>
    <property type="evidence" value="ECO:0007669"/>
    <property type="project" value="InterPro"/>
</dbReference>
<evidence type="ECO:0000313" key="3">
    <source>
        <dbReference type="EMBL" id="KAG8077020.1"/>
    </source>
</evidence>
<evidence type="ECO:0000256" key="1">
    <source>
        <dbReference type="ARBA" id="ARBA00022737"/>
    </source>
</evidence>
<sequence>MIDEHAINTKKLLNCLNTAKAISRTVINIGMQDLTEGRPHLILGLISQIIKIQLLADVNLKSTPQLIG</sequence>
<dbReference type="GO" id="GO:0051015">
    <property type="term" value="F:actin filament binding"/>
    <property type="evidence" value="ECO:0007669"/>
    <property type="project" value="InterPro"/>
</dbReference>
<evidence type="ECO:0000313" key="4">
    <source>
        <dbReference type="Proteomes" id="UP000729402"/>
    </source>
</evidence>
<dbReference type="Proteomes" id="UP000729402">
    <property type="component" value="Unassembled WGS sequence"/>
</dbReference>
<accession>A0A8J5T7F6</accession>
<dbReference type="GO" id="GO:0051639">
    <property type="term" value="P:actin filament network formation"/>
    <property type="evidence" value="ECO:0007669"/>
    <property type="project" value="TreeGrafter"/>
</dbReference>
<dbReference type="EMBL" id="JAAALK010000283">
    <property type="protein sequence ID" value="KAG8077020.1"/>
    <property type="molecule type" value="Genomic_DNA"/>
</dbReference>
<dbReference type="GO" id="GO:0005737">
    <property type="term" value="C:cytoplasm"/>
    <property type="evidence" value="ECO:0007669"/>
    <property type="project" value="TreeGrafter"/>
</dbReference>
<dbReference type="PANTHER" id="PTHR19961">
    <property type="entry name" value="FIMBRIN/PLASTIN"/>
    <property type="match status" value="1"/>
</dbReference>
<protein>
    <submittedName>
        <fullName evidence="3">Uncharacterized protein</fullName>
    </submittedName>
</protein>
<proteinExistence type="predicted"/>
<name>A0A8J5T7F6_ZIZPA</name>
<keyword evidence="2" id="KW-0009">Actin-binding</keyword>
<reference evidence="3" key="2">
    <citation type="submission" date="2021-02" db="EMBL/GenBank/DDBJ databases">
        <authorList>
            <person name="Kimball J.A."/>
            <person name="Haas M.W."/>
            <person name="Macchietto M."/>
            <person name="Kono T."/>
            <person name="Duquette J."/>
            <person name="Shao M."/>
        </authorList>
    </citation>
    <scope>NUCLEOTIDE SEQUENCE</scope>
    <source>
        <tissue evidence="3">Fresh leaf tissue</tissue>
    </source>
</reference>
<gene>
    <name evidence="3" type="ORF">GUJ93_ZPchr0006g41295</name>
</gene>
<dbReference type="GO" id="GO:0005884">
    <property type="term" value="C:actin filament"/>
    <property type="evidence" value="ECO:0007669"/>
    <property type="project" value="TreeGrafter"/>
</dbReference>
<dbReference type="GO" id="GO:0032432">
    <property type="term" value="C:actin filament bundle"/>
    <property type="evidence" value="ECO:0007669"/>
    <property type="project" value="TreeGrafter"/>
</dbReference>
<organism evidence="3 4">
    <name type="scientific">Zizania palustris</name>
    <name type="common">Northern wild rice</name>
    <dbReference type="NCBI Taxonomy" id="103762"/>
    <lineage>
        <taxon>Eukaryota</taxon>
        <taxon>Viridiplantae</taxon>
        <taxon>Streptophyta</taxon>
        <taxon>Embryophyta</taxon>
        <taxon>Tracheophyta</taxon>
        <taxon>Spermatophyta</taxon>
        <taxon>Magnoliopsida</taxon>
        <taxon>Liliopsida</taxon>
        <taxon>Poales</taxon>
        <taxon>Poaceae</taxon>
        <taxon>BOP clade</taxon>
        <taxon>Oryzoideae</taxon>
        <taxon>Oryzeae</taxon>
        <taxon>Zizaniinae</taxon>
        <taxon>Zizania</taxon>
    </lineage>
</organism>
<dbReference type="OrthoDB" id="431378at2759"/>
<keyword evidence="4" id="KW-1185">Reference proteome</keyword>
<dbReference type="AlphaFoldDB" id="A0A8J5T7F6"/>
<evidence type="ECO:0000256" key="2">
    <source>
        <dbReference type="ARBA" id="ARBA00023203"/>
    </source>
</evidence>
<keyword evidence="1" id="KW-0677">Repeat</keyword>
<comment type="caution">
    <text evidence="3">The sequence shown here is derived from an EMBL/GenBank/DDBJ whole genome shotgun (WGS) entry which is preliminary data.</text>
</comment>
<dbReference type="PANTHER" id="PTHR19961:SF18">
    <property type="entry name" value="FI19014P1"/>
    <property type="match status" value="1"/>
</dbReference>
<reference evidence="3" key="1">
    <citation type="journal article" date="2021" name="bioRxiv">
        <title>Whole Genome Assembly and Annotation of Northern Wild Rice, Zizania palustris L., Supports a Whole Genome Duplication in the Zizania Genus.</title>
        <authorList>
            <person name="Haas M."/>
            <person name="Kono T."/>
            <person name="Macchietto M."/>
            <person name="Millas R."/>
            <person name="McGilp L."/>
            <person name="Shao M."/>
            <person name="Duquette J."/>
            <person name="Hirsch C.N."/>
            <person name="Kimball J."/>
        </authorList>
    </citation>
    <scope>NUCLEOTIDE SEQUENCE</scope>
    <source>
        <tissue evidence="3">Fresh leaf tissue</tissue>
    </source>
</reference>